<dbReference type="GO" id="GO:0005524">
    <property type="term" value="F:ATP binding"/>
    <property type="evidence" value="ECO:0007669"/>
    <property type="project" value="InterPro"/>
</dbReference>
<dbReference type="InterPro" id="IPR003959">
    <property type="entry name" value="ATPase_AAA_core"/>
</dbReference>
<protein>
    <submittedName>
        <fullName evidence="3">Putative ATPase</fullName>
    </submittedName>
</protein>
<dbReference type="AlphaFoldDB" id="A0A1L3IB48"/>
<keyword evidence="3" id="KW-0614">Plasmid</keyword>
<gene>
    <name evidence="3" type="ORF">PhaeoP97_03908</name>
</gene>
<dbReference type="OrthoDB" id="9791620at2"/>
<sequence>MTAQAPALTLGSIWRRWDPHIHAPGTILNDQFGSANPWDTYLSAVEASDPKIEALGVTDYYLLDTYRAVLQHKAKTQLADVTTIFPNIELRLTTRAANGFVNIHLLIDPTEDDHIEQTERFLERLEIDAHGDTFKCSRADLIRLGRKTLGDEASEKALVAEGANQFKVEFAQLKNTYRRSDWAKKNILIAVAGGKDDGTSGLRQASDATLRAEIEKFAHIIFASSIAQREFWTGKRPAISVQGLKDRYDGCKPCLHGSDAHRPDEVGQPDQDRYSWVKGAATFDALRQACIDPEHRAIVADAPPTGALPSQVISSITISGADWARTPTVPLNPGLVTVIGARGSGKTALADIIAAACDAVPPTIWSDSDDALRTPSFLARARPLIGSAHARLVWGSGESVDRALDGSDAGQLSAYPRARYLSQQFVEDLCSSTGISDGLVHEIERVVYQAHDPNSTDGATNFTELRDQNSHRFRQSRYRDEAAIADLSDHIATELENEAKVAGLRQQITQKTKLIADQTADKGKLKLTGKPEFIARHEALVMVEANLRRTINALSEKHRTYTALQDEVASVRATTAPEMLRQTKETHLKGSMSDSQWEKFLLVYNGDVDATLRDVIAVTELEIQRLTGDAVVAQDQNTPLIASDQDLQAVTLNTLTAEIARLSTFITTDQHVRKQLQTATATIARETAALQKLQTALTSAEGAEARRKKLQGQRIDCYERIFQAIINEQAALQELYQPLLKRLAATSGTLSKLQFSVTRVVDVEKWGRFGEENLFDKRRKGATKGVGSLTALATEQLAPAWRSGSASDVRAAMEAFMAAHAAQLLSHAPFEKTEKAELRNWMNQFAHWLFATDHITVRYEIGYDGVDIRKLSPGTRGIVLLLLYLALDDQDERPLIIDQPEENLDPKSVNDELVPLFIEAKKRRQVIMVTHNANLVVNTDADQIIIAEAGPHALGGLPPITYRGAGLDDRATRVEVCKILEGGEPAFQDRARRLRVRMER</sequence>
<dbReference type="NCBIfam" id="NF045780">
    <property type="entry name" value="TrlF_fam_ATP"/>
    <property type="match status" value="1"/>
</dbReference>
<keyword evidence="1" id="KW-0175">Coiled coil</keyword>
<feature type="coiled-coil region" evidence="1">
    <location>
        <begin position="676"/>
        <end position="713"/>
    </location>
</feature>
<evidence type="ECO:0000256" key="1">
    <source>
        <dbReference type="SAM" id="Coils"/>
    </source>
</evidence>
<dbReference type="KEGG" id="php:PhaeoP97_03908"/>
<proteinExistence type="predicted"/>
<geneLocation type="plasmid" evidence="4">
    <name>pp97_c</name>
</geneLocation>
<evidence type="ECO:0000259" key="2">
    <source>
        <dbReference type="Pfam" id="PF13304"/>
    </source>
</evidence>
<dbReference type="Proteomes" id="UP000183859">
    <property type="component" value="Plasmid pP97_c"/>
</dbReference>
<organism evidence="3 4">
    <name type="scientific">Phaeobacter porticola</name>
    <dbReference type="NCBI Taxonomy" id="1844006"/>
    <lineage>
        <taxon>Bacteria</taxon>
        <taxon>Pseudomonadati</taxon>
        <taxon>Pseudomonadota</taxon>
        <taxon>Alphaproteobacteria</taxon>
        <taxon>Rhodobacterales</taxon>
        <taxon>Roseobacteraceae</taxon>
        <taxon>Phaeobacter</taxon>
    </lineage>
</organism>
<name>A0A1L3IB48_9RHOB</name>
<keyword evidence="4" id="KW-1185">Reference proteome</keyword>
<dbReference type="Gene3D" id="3.40.50.300">
    <property type="entry name" value="P-loop containing nucleotide triphosphate hydrolases"/>
    <property type="match status" value="1"/>
</dbReference>
<dbReference type="RefSeq" id="WP_072506857.1">
    <property type="nucleotide sequence ID" value="NZ_CP016367.1"/>
</dbReference>
<evidence type="ECO:0000313" key="3">
    <source>
        <dbReference type="EMBL" id="APG49258.1"/>
    </source>
</evidence>
<reference evidence="4" key="1">
    <citation type="submission" date="2016-07" db="EMBL/GenBank/DDBJ databases">
        <title>Phaeobacter portensis sp. nov., a tropodithietic acid producing bacterium isolated from a German harbor.</title>
        <authorList>
            <person name="Freese H.M."/>
            <person name="Bunk B."/>
            <person name="Breider S."/>
            <person name="Brinkhoff T."/>
        </authorList>
    </citation>
    <scope>NUCLEOTIDE SEQUENCE [LARGE SCALE GENOMIC DNA]</scope>
    <source>
        <strain evidence="4">P97</strain>
        <plasmid evidence="4">pp97_c</plasmid>
    </source>
</reference>
<accession>A0A1L3IB48</accession>
<dbReference type="SUPFAM" id="SSF52540">
    <property type="entry name" value="P-loop containing nucleoside triphosphate hydrolases"/>
    <property type="match status" value="1"/>
</dbReference>
<dbReference type="InterPro" id="IPR027417">
    <property type="entry name" value="P-loop_NTPase"/>
</dbReference>
<dbReference type="Pfam" id="PF13304">
    <property type="entry name" value="AAA_21"/>
    <property type="match status" value="1"/>
</dbReference>
<dbReference type="InterPro" id="IPR054787">
    <property type="entry name" value="TrlF_ATPase"/>
</dbReference>
<feature type="domain" description="ATPase AAA-type core" evidence="2">
    <location>
        <begin position="864"/>
        <end position="936"/>
    </location>
</feature>
<evidence type="ECO:0000313" key="4">
    <source>
        <dbReference type="Proteomes" id="UP000183859"/>
    </source>
</evidence>
<dbReference type="EMBL" id="CP016367">
    <property type="protein sequence ID" value="APG49258.1"/>
    <property type="molecule type" value="Genomic_DNA"/>
</dbReference>
<dbReference type="GO" id="GO:0016887">
    <property type="term" value="F:ATP hydrolysis activity"/>
    <property type="evidence" value="ECO:0007669"/>
    <property type="project" value="InterPro"/>
</dbReference>